<organism evidence="1">
    <name type="scientific">Lepeophtheirus salmonis</name>
    <name type="common">Salmon louse</name>
    <name type="synonym">Caligus salmonis</name>
    <dbReference type="NCBI Taxonomy" id="72036"/>
    <lineage>
        <taxon>Eukaryota</taxon>
        <taxon>Metazoa</taxon>
        <taxon>Ecdysozoa</taxon>
        <taxon>Arthropoda</taxon>
        <taxon>Crustacea</taxon>
        <taxon>Multicrustacea</taxon>
        <taxon>Hexanauplia</taxon>
        <taxon>Copepoda</taxon>
        <taxon>Siphonostomatoida</taxon>
        <taxon>Caligidae</taxon>
        <taxon>Lepeophtheirus</taxon>
    </lineage>
</organism>
<sequence length="38" mass="4465">RHQTSCRLTSTRLALQVSYLYVQTNHIFKGKTNFIILL</sequence>
<reference evidence="1" key="1">
    <citation type="submission" date="2014-05" db="EMBL/GenBank/DDBJ databases">
        <authorList>
            <person name="Chronopoulou M."/>
        </authorList>
    </citation>
    <scope>NUCLEOTIDE SEQUENCE</scope>
    <source>
        <tissue evidence="1">Whole organism</tissue>
    </source>
</reference>
<protein>
    <submittedName>
        <fullName evidence="1">Uncharacterized protein</fullName>
    </submittedName>
</protein>
<dbReference type="EMBL" id="HACA01011704">
    <property type="protein sequence ID" value="CDW29065.1"/>
    <property type="molecule type" value="Transcribed_RNA"/>
</dbReference>
<feature type="non-terminal residue" evidence="1">
    <location>
        <position position="1"/>
    </location>
</feature>
<dbReference type="AlphaFoldDB" id="A0A0K2TTC6"/>
<proteinExistence type="predicted"/>
<accession>A0A0K2TTC6</accession>
<name>A0A0K2TTC6_LEPSM</name>
<evidence type="ECO:0000313" key="1">
    <source>
        <dbReference type="EMBL" id="CDW29065.1"/>
    </source>
</evidence>